<dbReference type="SUPFAM" id="SSF55961">
    <property type="entry name" value="Bet v1-like"/>
    <property type="match status" value="1"/>
</dbReference>
<accession>A0A7S7NX65</accession>
<keyword evidence="4" id="KW-1185">Reference proteome</keyword>
<feature type="transmembrane region" description="Helical" evidence="2">
    <location>
        <begin position="25"/>
        <end position="45"/>
    </location>
</feature>
<dbReference type="InterPro" id="IPR023393">
    <property type="entry name" value="START-like_dom_sf"/>
</dbReference>
<dbReference type="Proteomes" id="UP000593892">
    <property type="component" value="Chromosome"/>
</dbReference>
<evidence type="ECO:0000313" key="3">
    <source>
        <dbReference type="EMBL" id="QOY91442.1"/>
    </source>
</evidence>
<protein>
    <submittedName>
        <fullName evidence="3">SRPBCC family protein</fullName>
    </submittedName>
</protein>
<dbReference type="RefSeq" id="WP_194453096.1">
    <property type="nucleotide sequence ID" value="NZ_CP063849.1"/>
</dbReference>
<reference evidence="3 4" key="1">
    <citation type="submission" date="2020-10" db="EMBL/GenBank/DDBJ databases">
        <title>Complete genome sequence of Paludibaculum fermentans P105T, a facultatively anaerobic acidobacterium capable of dissimilatory Fe(III) reduction.</title>
        <authorList>
            <person name="Dedysh S.N."/>
            <person name="Beletsky A.V."/>
            <person name="Kulichevskaya I.S."/>
            <person name="Mardanov A.V."/>
            <person name="Ravin N.V."/>
        </authorList>
    </citation>
    <scope>NUCLEOTIDE SEQUENCE [LARGE SCALE GENOMIC DNA]</scope>
    <source>
        <strain evidence="3 4">P105</strain>
    </source>
</reference>
<dbReference type="KEGG" id="pfer:IRI77_16275"/>
<evidence type="ECO:0000256" key="1">
    <source>
        <dbReference type="SAM" id="MobiDB-lite"/>
    </source>
</evidence>
<dbReference type="AlphaFoldDB" id="A0A7S7NX65"/>
<dbReference type="Gene3D" id="3.30.530.20">
    <property type="match status" value="1"/>
</dbReference>
<sequence>MWRSIALTTLFAVAATALISNFPAYALGLFVLLPVCIGVVAALLANSLDDQRRGKTVVLLALLAGALILVAIMLEGVICLLMAAPIAIPLALLGVAIGNSIRNPKHALAPALLLAPLFGGVETQLPNHPALRSVETVVDIQAPPETVWRHVIEFPHLPQPREWYFQAGIAYPLRARIEGRGPGAVRYCEFSTGPFVEPITTWDEPKLLAFRVTSNPEPMRELSPYDIHPAHLHGWFDSKRGQFRLEPLPNGGTRLHGTTWYTQRLQPEPYWSMWTDAIIHRIHQRVLDHIRDVSEGDRQGRSSIDLGQSDPSSRDNDRSASSRPPVWQRGQ</sequence>
<evidence type="ECO:0000313" key="4">
    <source>
        <dbReference type="Proteomes" id="UP000593892"/>
    </source>
</evidence>
<dbReference type="EMBL" id="CP063849">
    <property type="protein sequence ID" value="QOY91442.1"/>
    <property type="molecule type" value="Genomic_DNA"/>
</dbReference>
<keyword evidence="2" id="KW-0812">Transmembrane</keyword>
<feature type="transmembrane region" description="Helical" evidence="2">
    <location>
        <begin position="57"/>
        <end position="74"/>
    </location>
</feature>
<name>A0A7S7NX65_PALFE</name>
<keyword evidence="2" id="KW-1133">Transmembrane helix</keyword>
<gene>
    <name evidence="3" type="ORF">IRI77_16275</name>
</gene>
<proteinExistence type="predicted"/>
<feature type="region of interest" description="Disordered" evidence="1">
    <location>
        <begin position="293"/>
        <end position="331"/>
    </location>
</feature>
<dbReference type="InterPro" id="IPR019587">
    <property type="entry name" value="Polyketide_cyclase/dehydratase"/>
</dbReference>
<keyword evidence="2" id="KW-0472">Membrane</keyword>
<organism evidence="3 4">
    <name type="scientific">Paludibaculum fermentans</name>
    <dbReference type="NCBI Taxonomy" id="1473598"/>
    <lineage>
        <taxon>Bacteria</taxon>
        <taxon>Pseudomonadati</taxon>
        <taxon>Acidobacteriota</taxon>
        <taxon>Terriglobia</taxon>
        <taxon>Bryobacterales</taxon>
        <taxon>Bryobacteraceae</taxon>
        <taxon>Paludibaculum</taxon>
    </lineage>
</organism>
<dbReference type="Pfam" id="PF10604">
    <property type="entry name" value="Polyketide_cyc2"/>
    <property type="match status" value="1"/>
</dbReference>
<evidence type="ECO:0000256" key="2">
    <source>
        <dbReference type="SAM" id="Phobius"/>
    </source>
</evidence>